<protein>
    <submittedName>
        <fullName evidence="2">Uncharacterized protein</fullName>
    </submittedName>
</protein>
<dbReference type="EMBL" id="JABCRI010000020">
    <property type="protein sequence ID" value="KAF8388109.1"/>
    <property type="molecule type" value="Genomic_DNA"/>
</dbReference>
<dbReference type="AlphaFoldDB" id="A0A834YFM5"/>
<reference evidence="2 3" key="1">
    <citation type="submission" date="2020-04" db="EMBL/GenBank/DDBJ databases">
        <title>Plant Genome Project.</title>
        <authorList>
            <person name="Zhang R.-G."/>
        </authorList>
    </citation>
    <scope>NUCLEOTIDE SEQUENCE [LARGE SCALE GENOMIC DNA]</scope>
    <source>
        <strain evidence="2">YNK0</strain>
        <tissue evidence="2">Leaf</tissue>
    </source>
</reference>
<keyword evidence="3" id="KW-1185">Reference proteome</keyword>
<name>A0A834YFM5_TETSI</name>
<dbReference type="PANTHER" id="PTHR31642">
    <property type="entry name" value="TRICHOTHECENE 3-O-ACETYLTRANSFERASE"/>
    <property type="match status" value="1"/>
</dbReference>
<dbReference type="OMA" id="GNWEVKC"/>
<proteinExistence type="inferred from homology"/>
<dbReference type="Proteomes" id="UP000655225">
    <property type="component" value="Unassembled WGS sequence"/>
</dbReference>
<dbReference type="OrthoDB" id="671439at2759"/>
<accession>A0A834YFM5</accession>
<dbReference type="InterPro" id="IPR050317">
    <property type="entry name" value="Plant_Fungal_Acyltransferase"/>
</dbReference>
<dbReference type="Pfam" id="PF02458">
    <property type="entry name" value="Transferase"/>
    <property type="match status" value="1"/>
</dbReference>
<dbReference type="Gene3D" id="3.30.559.10">
    <property type="entry name" value="Chloramphenicol acetyltransferase-like domain"/>
    <property type="match status" value="2"/>
</dbReference>
<comment type="similarity">
    <text evidence="1">Belongs to the plant acyltransferase family.</text>
</comment>
<dbReference type="GO" id="GO:0016747">
    <property type="term" value="F:acyltransferase activity, transferring groups other than amino-acyl groups"/>
    <property type="evidence" value="ECO:0007669"/>
    <property type="project" value="TreeGrafter"/>
</dbReference>
<comment type="caution">
    <text evidence="2">The sequence shown here is derived from an EMBL/GenBank/DDBJ whole genome shotgun (WGS) entry which is preliminary data.</text>
</comment>
<gene>
    <name evidence="2" type="ORF">HHK36_026775</name>
</gene>
<dbReference type="PANTHER" id="PTHR31642:SF316">
    <property type="entry name" value="PROTEIN ECERIFERUM 26-LIKE"/>
    <property type="match status" value="1"/>
</dbReference>
<dbReference type="InterPro" id="IPR023213">
    <property type="entry name" value="CAT-like_dom_sf"/>
</dbReference>
<evidence type="ECO:0000256" key="1">
    <source>
        <dbReference type="ARBA" id="ARBA00009861"/>
    </source>
</evidence>
<evidence type="ECO:0000313" key="3">
    <source>
        <dbReference type="Proteomes" id="UP000655225"/>
    </source>
</evidence>
<dbReference type="SUPFAM" id="SSF52777">
    <property type="entry name" value="CoA-dependent acyltransferases"/>
    <property type="match status" value="1"/>
</dbReference>
<organism evidence="2 3">
    <name type="scientific">Tetracentron sinense</name>
    <name type="common">Spur-leaf</name>
    <dbReference type="NCBI Taxonomy" id="13715"/>
    <lineage>
        <taxon>Eukaryota</taxon>
        <taxon>Viridiplantae</taxon>
        <taxon>Streptophyta</taxon>
        <taxon>Embryophyta</taxon>
        <taxon>Tracheophyta</taxon>
        <taxon>Spermatophyta</taxon>
        <taxon>Magnoliopsida</taxon>
        <taxon>Trochodendrales</taxon>
        <taxon>Trochodendraceae</taxon>
        <taxon>Tetracentron</taxon>
    </lineage>
</organism>
<sequence length="464" mass="51943">MTDVKSGRVTVHSKLTAVSNSPVRPGKSYPLSVLDHAMGLHSLHVVFYFRQIESNDFDLGRLRESLSEVLTYYPVVTGRLKRGEDGNWEVKCNDAGVRVLNAKVSTTLDEWLRSADGSEERDLTVWDDMPEDPDIWSPFRIQINDFEGGGLAIGLSCTHMQADPLCATLIFKSWTDSYRGVAITHPPFFHPPGFRGRTSPITNTNSTKYYAAKSKLEPPSSAKMSTATFCFSDTMIKKCLSELHDQCPDATPYDLLAALFWSRVEHAKSLTHDRTNSLSICIDFRKLMQARFPFGFFGNALHFSLVSSDSREMDEGGLGYVVGLVNRHFSSLNEEEFWSAIDWFESQKGEGGKFAAPFRMYGPELTCINMEHMIIPSWPSWSTHVSTCQTLLYAAMFEKDKKPVHVSYQVGNVEGEGLILVLPSPEEGLGRSVMVTLPEDLTAKLCDDPAILRLEPTMLLSGRR</sequence>
<evidence type="ECO:0000313" key="2">
    <source>
        <dbReference type="EMBL" id="KAF8388109.1"/>
    </source>
</evidence>